<keyword evidence="3" id="KW-1185">Reference proteome</keyword>
<reference evidence="2 3" key="1">
    <citation type="submission" date="2016-07" db="EMBL/GenBank/DDBJ databases">
        <title>Pervasive Adenine N6-methylation of Active Genes in Fungi.</title>
        <authorList>
            <consortium name="DOE Joint Genome Institute"/>
            <person name="Mondo S.J."/>
            <person name="Dannebaum R.O."/>
            <person name="Kuo R.C."/>
            <person name="Labutti K."/>
            <person name="Haridas S."/>
            <person name="Kuo A."/>
            <person name="Salamov A."/>
            <person name="Ahrendt S.R."/>
            <person name="Lipzen A."/>
            <person name="Sullivan W."/>
            <person name="Andreopoulos W.B."/>
            <person name="Clum A."/>
            <person name="Lindquist E."/>
            <person name="Daum C."/>
            <person name="Ramamoorthy G.K."/>
            <person name="Gryganskyi A."/>
            <person name="Culley D."/>
            <person name="Magnuson J.K."/>
            <person name="James T.Y."/>
            <person name="O'Malley M.A."/>
            <person name="Stajich J.E."/>
            <person name="Spatafora J.W."/>
            <person name="Visel A."/>
            <person name="Grigoriev I.V."/>
        </authorList>
    </citation>
    <scope>NUCLEOTIDE SEQUENCE [LARGE SCALE GENOMIC DNA]</scope>
    <source>
        <strain evidence="2 3">CBS 115471</strain>
    </source>
</reference>
<comment type="caution">
    <text evidence="2">The sequence shown here is derived from an EMBL/GenBank/DDBJ whole genome shotgun (WGS) entry which is preliminary data.</text>
</comment>
<dbReference type="Proteomes" id="UP000193144">
    <property type="component" value="Unassembled WGS sequence"/>
</dbReference>
<feature type="compositionally biased region" description="Basic and acidic residues" evidence="1">
    <location>
        <begin position="248"/>
        <end position="268"/>
    </location>
</feature>
<sequence>MADGYAISAKVRVVGVFRFRQRGNEHPCSIDDPATFHGHFPLPRAMIERSGWETPDQSQKTYASSIVQIVVVTSRWLGANAGEMSTTADVAEEGGSLKDSVTSHNIIRQRNTDSKAKTERLCWNSRTNLVPHLPSGPRTRCTLRGRHKDEAAASRVLEMELHACRRSCGVLPSVVLRVEGKEESSEKGEGGVIFPRQRLHAVGGAEDSETVPRSLREAAHVEKVLCGRRRGGAGHDRDLVAQRLTRTSQERERERGEVGRELRDRSPTKAECAPQDTSADEQGRGRVVGRGVGGGRRRRGHAKPHPPAAAPIERRLGKKGGGGRRYEESRAPLAGAQKDVLVLRAGGRWVARSGAPSPAASTTSCLSTVPSSPTAVRYQKRHPLRYTKRSSRSEIWRSGLGGRIRAELHRRTTPLQARAGFKTRRKTSRHERHTRQYTGGPTRDRYRREGRQEAASEPQTPAAFRCSSMSPRKI</sequence>
<accession>A0A1Y2A482</accession>
<feature type="compositionally biased region" description="Basic and acidic residues" evidence="1">
    <location>
        <begin position="442"/>
        <end position="454"/>
    </location>
</feature>
<proteinExistence type="predicted"/>
<feature type="compositionally biased region" description="Basic residues" evidence="1">
    <location>
        <begin position="421"/>
        <end position="435"/>
    </location>
</feature>
<evidence type="ECO:0000313" key="3">
    <source>
        <dbReference type="Proteomes" id="UP000193144"/>
    </source>
</evidence>
<evidence type="ECO:0000256" key="1">
    <source>
        <dbReference type="SAM" id="MobiDB-lite"/>
    </source>
</evidence>
<feature type="region of interest" description="Disordered" evidence="1">
    <location>
        <begin position="415"/>
        <end position="474"/>
    </location>
</feature>
<gene>
    <name evidence="2" type="ORF">BCR34DRAFT_633509</name>
</gene>
<feature type="region of interest" description="Disordered" evidence="1">
    <location>
        <begin position="229"/>
        <end position="329"/>
    </location>
</feature>
<name>A0A1Y2A482_9PLEO</name>
<organism evidence="2 3">
    <name type="scientific">Clohesyomyces aquaticus</name>
    <dbReference type="NCBI Taxonomy" id="1231657"/>
    <lineage>
        <taxon>Eukaryota</taxon>
        <taxon>Fungi</taxon>
        <taxon>Dikarya</taxon>
        <taxon>Ascomycota</taxon>
        <taxon>Pezizomycotina</taxon>
        <taxon>Dothideomycetes</taxon>
        <taxon>Pleosporomycetidae</taxon>
        <taxon>Pleosporales</taxon>
        <taxon>Lindgomycetaceae</taxon>
        <taxon>Clohesyomyces</taxon>
    </lineage>
</organism>
<feature type="compositionally biased region" description="Basic residues" evidence="1">
    <location>
        <begin position="295"/>
        <end position="304"/>
    </location>
</feature>
<dbReference type="EMBL" id="MCFA01000013">
    <property type="protein sequence ID" value="ORY17331.1"/>
    <property type="molecule type" value="Genomic_DNA"/>
</dbReference>
<protein>
    <submittedName>
        <fullName evidence="2">Uncharacterized protein</fullName>
    </submittedName>
</protein>
<evidence type="ECO:0000313" key="2">
    <source>
        <dbReference type="EMBL" id="ORY17331.1"/>
    </source>
</evidence>
<dbReference type="AlphaFoldDB" id="A0A1Y2A482"/>